<gene>
    <name evidence="1" type="ORF">SanaruYs_12450</name>
</gene>
<protein>
    <submittedName>
        <fullName evidence="1">Uncharacterized protein</fullName>
    </submittedName>
</protein>
<sequence length="78" mass="9063">MYNLILKALSAMTGLFIVKPLNNERDDLLTKGNFYLLRRTYEPWRQIGFTKKEKRLFTGIVGGACWSITENYSTIREG</sequence>
<comment type="caution">
    <text evidence="1">The sequence shown here is derived from an EMBL/GenBank/DDBJ whole genome shotgun (WGS) entry which is preliminary data.</text>
</comment>
<evidence type="ECO:0000313" key="2">
    <source>
        <dbReference type="Proteomes" id="UP000288227"/>
    </source>
</evidence>
<evidence type="ECO:0000313" key="1">
    <source>
        <dbReference type="EMBL" id="GCC51025.1"/>
    </source>
</evidence>
<accession>A0A401U827</accession>
<reference evidence="1 2" key="1">
    <citation type="submission" date="2018-11" db="EMBL/GenBank/DDBJ databases">
        <title>Chryseotalea sanarue gen. nov., sp., nov., a member of the family Cytophagaceae, isolated from a brackish lake in Hamamatsu Japan.</title>
        <authorList>
            <person name="Maejima Y."/>
            <person name="Iino T."/>
            <person name="Muraguchi Y."/>
            <person name="Fukuda K."/>
            <person name="Ohkuma M."/>
            <person name="Moriuchi R."/>
            <person name="Dohra H."/>
            <person name="Kimbara K."/>
            <person name="Shintani M."/>
        </authorList>
    </citation>
    <scope>NUCLEOTIDE SEQUENCE [LARGE SCALE GENOMIC DNA]</scope>
    <source>
        <strain evidence="1 2">Ys</strain>
    </source>
</reference>
<proteinExistence type="predicted"/>
<dbReference type="Proteomes" id="UP000288227">
    <property type="component" value="Unassembled WGS sequence"/>
</dbReference>
<organism evidence="1 2">
    <name type="scientific">Chryseotalea sanaruensis</name>
    <dbReference type="NCBI Taxonomy" id="2482724"/>
    <lineage>
        <taxon>Bacteria</taxon>
        <taxon>Pseudomonadati</taxon>
        <taxon>Bacteroidota</taxon>
        <taxon>Cytophagia</taxon>
        <taxon>Cytophagales</taxon>
        <taxon>Chryseotaleaceae</taxon>
        <taxon>Chryseotalea</taxon>
    </lineage>
</organism>
<dbReference type="EMBL" id="BHXQ01000002">
    <property type="protein sequence ID" value="GCC51025.1"/>
    <property type="molecule type" value="Genomic_DNA"/>
</dbReference>
<name>A0A401U827_9BACT</name>
<dbReference type="AlphaFoldDB" id="A0A401U827"/>
<keyword evidence="2" id="KW-1185">Reference proteome</keyword>